<sequence>MDGVILSSGEHTSLMHGWVPVTVQAAAVATLVLALGRRPRSWLWRLPVSGDPVDVDRADRRRRLERSDSRAATRPE</sequence>
<keyword evidence="2" id="KW-1185">Reference proteome</keyword>
<reference evidence="1 2" key="1">
    <citation type="journal article" date="2019" name="Emerg. Microbes Infect.">
        <title>Comprehensive subspecies identification of 175 nontuberculous mycobacteria species based on 7547 genomic profiles.</title>
        <authorList>
            <person name="Matsumoto Y."/>
            <person name="Kinjo T."/>
            <person name="Motooka D."/>
            <person name="Nabeya D."/>
            <person name="Jung N."/>
            <person name="Uechi K."/>
            <person name="Horii T."/>
            <person name="Iida T."/>
            <person name="Fujita J."/>
            <person name="Nakamura S."/>
        </authorList>
    </citation>
    <scope>NUCLEOTIDE SEQUENCE [LARGE SCALE GENOMIC DNA]</scope>
    <source>
        <strain evidence="1 2">JCM 13571</strain>
    </source>
</reference>
<gene>
    <name evidence="1" type="ORF">MHIB_12680</name>
</gene>
<dbReference type="AlphaFoldDB" id="A0A7I7X0P8"/>
<dbReference type="Proteomes" id="UP000467260">
    <property type="component" value="Chromosome"/>
</dbReference>
<dbReference type="EMBL" id="AP022609">
    <property type="protein sequence ID" value="BBZ22850.1"/>
    <property type="molecule type" value="Genomic_DNA"/>
</dbReference>
<dbReference type="KEGG" id="mhib:MHIB_12680"/>
<name>A0A7I7X0P8_9MYCO</name>
<organism evidence="1 2">
    <name type="scientific">Mycolicibacter hiberniae</name>
    <dbReference type="NCBI Taxonomy" id="29314"/>
    <lineage>
        <taxon>Bacteria</taxon>
        <taxon>Bacillati</taxon>
        <taxon>Actinomycetota</taxon>
        <taxon>Actinomycetes</taxon>
        <taxon>Mycobacteriales</taxon>
        <taxon>Mycobacteriaceae</taxon>
        <taxon>Mycolicibacter</taxon>
    </lineage>
</organism>
<evidence type="ECO:0000313" key="2">
    <source>
        <dbReference type="Proteomes" id="UP000467260"/>
    </source>
</evidence>
<accession>A0A7I7X0P8</accession>
<evidence type="ECO:0000313" key="1">
    <source>
        <dbReference type="EMBL" id="BBZ22850.1"/>
    </source>
</evidence>
<proteinExistence type="predicted"/>
<protein>
    <submittedName>
        <fullName evidence="1">Uncharacterized protein</fullName>
    </submittedName>
</protein>